<dbReference type="GO" id="GO:0005886">
    <property type="term" value="C:plasma membrane"/>
    <property type="evidence" value="ECO:0007669"/>
    <property type="project" value="UniProtKB-SubCell"/>
</dbReference>
<evidence type="ECO:0000256" key="1">
    <source>
        <dbReference type="ARBA" id="ARBA00004651"/>
    </source>
</evidence>
<evidence type="ECO:0000313" key="8">
    <source>
        <dbReference type="EMBL" id="SDG24094.1"/>
    </source>
</evidence>
<organism evidence="8 9">
    <name type="scientific">Klenkia brasiliensis</name>
    <dbReference type="NCBI Taxonomy" id="333142"/>
    <lineage>
        <taxon>Bacteria</taxon>
        <taxon>Bacillati</taxon>
        <taxon>Actinomycetota</taxon>
        <taxon>Actinomycetes</taxon>
        <taxon>Geodermatophilales</taxon>
        <taxon>Geodermatophilaceae</taxon>
        <taxon>Klenkia</taxon>
    </lineage>
</organism>
<dbReference type="PROSITE" id="PS51257">
    <property type="entry name" value="PROKAR_LIPOPROTEIN"/>
    <property type="match status" value="1"/>
</dbReference>
<feature type="transmembrane region" description="Helical" evidence="6">
    <location>
        <begin position="12"/>
        <end position="35"/>
    </location>
</feature>
<feature type="transmembrane region" description="Helical" evidence="6">
    <location>
        <begin position="926"/>
        <end position="949"/>
    </location>
</feature>
<protein>
    <submittedName>
        <fullName evidence="8">FtsX-like permease family protein</fullName>
    </submittedName>
</protein>
<gene>
    <name evidence="8" type="ORF">SAMN05660324_2082</name>
</gene>
<evidence type="ECO:0000256" key="4">
    <source>
        <dbReference type="ARBA" id="ARBA00022989"/>
    </source>
</evidence>
<evidence type="ECO:0000313" key="9">
    <source>
        <dbReference type="Proteomes" id="UP000198863"/>
    </source>
</evidence>
<dbReference type="EMBL" id="FNCF01000003">
    <property type="protein sequence ID" value="SDG24094.1"/>
    <property type="molecule type" value="Genomic_DNA"/>
</dbReference>
<keyword evidence="3 6" id="KW-0812">Transmembrane</keyword>
<keyword evidence="9" id="KW-1185">Reference proteome</keyword>
<keyword evidence="4 6" id="KW-1133">Transmembrane helix</keyword>
<dbReference type="Pfam" id="PF02687">
    <property type="entry name" value="FtsX"/>
    <property type="match status" value="1"/>
</dbReference>
<keyword evidence="5 6" id="KW-0472">Membrane</keyword>
<comment type="subcellular location">
    <subcellularLocation>
        <location evidence="1">Cell membrane</location>
        <topology evidence="1">Multi-pass membrane protein</topology>
    </subcellularLocation>
</comment>
<feature type="transmembrane region" description="Helical" evidence="6">
    <location>
        <begin position="969"/>
        <end position="992"/>
    </location>
</feature>
<keyword evidence="2" id="KW-1003">Cell membrane</keyword>
<name>A0A1G7SML8_9ACTN</name>
<proteinExistence type="predicted"/>
<accession>A0A1G7SML8</accession>
<sequence>MTLLARSRAQAGLLGVVLVVLVAGLTVLASCALLLTTGADRARQSALAATPAADLRVDVELTDLPADPAGEAAGAGAELTAALAPLDPRLSTWTTSTLRDLPAGPDGRRLGWLTGVDDLTARADLVAGSWPGAPAGAAWPAALPVAAAEALGLQVGDVVELAPGTGLEGAAETAPVTVQVVGLVQPRAGAWDRDRLAGAGAVPDLEFGVFGSLRLPAAGPFLVDPATLLAAGPGVERVALRAAPDVVVVPADLADRLAGLPGAVRAATEGTSRVVDPLAGTLAGVAAQQAGTRGAVLAVAVLAGAVTLVALGTAARVLGDRRRGETALLRTRGGTRRQLAARALPEATVLALAAATVALPLAALAARVVLADRLPGSVPGALLPAAAVLPVLAAALVLAVGLAVLATRQPAPGRAAPRGALARSGADLLLAGLAALAVASLTDRTGADPALVGAPVLVLAAGTALSLRLPPLLARLADRRAVRGDRLVPVLVAGDLARRPLASGAAALLVLATAAVVAAAGVHATWAVSRTDQADLRVGTDLAVPADGLDGAAVREGTGGTVSPVLERAVSSGSVLRTDGAAPRLVAVDTAVAGEVLRGRLPAGQDWGSATAGLVPGPAPAGVPGPGAVTVTGSAGRQPVSVTTTVLLAGDLPVVVTGAITPLDGAPHDAGVAVPAGGAVVGVVLDVAVDEVVVDPEATVPVTVEVDLPAAAAGWSVAVPGTDGGVTDARLAEDRLQLTGRLFPTGLAVTPERVVLTPQPAPSALPVVLSGGLAGDLGLGDGDTVSLTVGDAAVRAQLVGTVPDVPSVPGAPGVLADAGTLTRVLLAAGELPGPPQAWWVGGPRPGAALPGAVTRTGLADELRTGPLQVGLPTALALVAVGGALLASTGAVLQAAAVRSGGRAEAARLLGLGVPRRTVRGVVVARHVAGTVVAVLLGAVVGAVGTVLVAPAASGAAVPAATVQTPWVTWAVVAAGLALVGSAVVLPVARALVRVDVPAVLREGSS</sequence>
<dbReference type="OrthoDB" id="5176391at2"/>
<feature type="transmembrane region" description="Helical" evidence="6">
    <location>
        <begin position="385"/>
        <end position="408"/>
    </location>
</feature>
<evidence type="ECO:0000256" key="3">
    <source>
        <dbReference type="ARBA" id="ARBA00022692"/>
    </source>
</evidence>
<feature type="transmembrane region" description="Helical" evidence="6">
    <location>
        <begin position="339"/>
        <end position="365"/>
    </location>
</feature>
<dbReference type="AlphaFoldDB" id="A0A1G7SML8"/>
<reference evidence="9" key="1">
    <citation type="submission" date="2016-10" db="EMBL/GenBank/DDBJ databases">
        <authorList>
            <person name="Varghese N."/>
            <person name="Submissions S."/>
        </authorList>
    </citation>
    <scope>NUCLEOTIDE SEQUENCE [LARGE SCALE GENOMIC DNA]</scope>
    <source>
        <strain evidence="9">DSM 44526</strain>
    </source>
</reference>
<feature type="transmembrane region" description="Helical" evidence="6">
    <location>
        <begin position="874"/>
        <end position="897"/>
    </location>
</feature>
<evidence type="ECO:0000256" key="5">
    <source>
        <dbReference type="ARBA" id="ARBA00023136"/>
    </source>
</evidence>
<feature type="transmembrane region" description="Helical" evidence="6">
    <location>
        <begin position="451"/>
        <end position="470"/>
    </location>
</feature>
<feature type="transmembrane region" description="Helical" evidence="6">
    <location>
        <begin position="506"/>
        <end position="528"/>
    </location>
</feature>
<feature type="domain" description="ABC3 transporter permease C-terminal" evidence="7">
    <location>
        <begin position="299"/>
        <end position="406"/>
    </location>
</feature>
<feature type="transmembrane region" description="Helical" evidence="6">
    <location>
        <begin position="295"/>
        <end position="318"/>
    </location>
</feature>
<evidence type="ECO:0000259" key="7">
    <source>
        <dbReference type="Pfam" id="PF02687"/>
    </source>
</evidence>
<evidence type="ECO:0000256" key="6">
    <source>
        <dbReference type="SAM" id="Phobius"/>
    </source>
</evidence>
<dbReference type="Proteomes" id="UP000198863">
    <property type="component" value="Unassembled WGS sequence"/>
</dbReference>
<dbReference type="RefSeq" id="WP_091062184.1">
    <property type="nucleotide sequence ID" value="NZ_FNCF01000003.1"/>
</dbReference>
<dbReference type="InterPro" id="IPR003838">
    <property type="entry name" value="ABC3_permease_C"/>
</dbReference>
<evidence type="ECO:0000256" key="2">
    <source>
        <dbReference type="ARBA" id="ARBA00022475"/>
    </source>
</evidence>
<feature type="transmembrane region" description="Helical" evidence="6">
    <location>
        <begin position="420"/>
        <end position="439"/>
    </location>
</feature>